<gene>
    <name evidence="2" type="ORF">QQS21_011422</name>
</gene>
<comment type="caution">
    <text evidence="2">The sequence shown here is derived from an EMBL/GenBank/DDBJ whole genome shotgun (WGS) entry which is preliminary data.</text>
</comment>
<reference evidence="2" key="1">
    <citation type="submission" date="2023-06" db="EMBL/GenBank/DDBJ databases">
        <title>Conoideocrella luteorostrata (Hypocreales: Clavicipitaceae), a potential biocontrol fungus for elongate hemlock scale in United States Christmas tree production areas.</title>
        <authorList>
            <person name="Barrett H."/>
            <person name="Lovett B."/>
            <person name="Macias A.M."/>
            <person name="Stajich J.E."/>
            <person name="Kasson M.T."/>
        </authorList>
    </citation>
    <scope>NUCLEOTIDE SEQUENCE</scope>
    <source>
        <strain evidence="2">ARSEF 14590</strain>
    </source>
</reference>
<keyword evidence="1" id="KW-0812">Transmembrane</keyword>
<dbReference type="AlphaFoldDB" id="A0AAJ0CD47"/>
<protein>
    <submittedName>
        <fullName evidence="2">Uncharacterized protein</fullName>
    </submittedName>
</protein>
<sequence length="91" mass="10087">MLFFSSQLALLDLGAVLLSHIAAAAHCCIIAYKIWIPLRGELHHQLSLNNGLSHAQRLFNKVRVIIVALMILVFIDGIVLGLLGSRDIRIF</sequence>
<dbReference type="EMBL" id="JASWJB010000386">
    <property type="protein sequence ID" value="KAK2590885.1"/>
    <property type="molecule type" value="Genomic_DNA"/>
</dbReference>
<accession>A0AAJ0CD47</accession>
<feature type="transmembrane region" description="Helical" evidence="1">
    <location>
        <begin position="62"/>
        <end position="83"/>
    </location>
</feature>
<organism evidence="2 3">
    <name type="scientific">Conoideocrella luteorostrata</name>
    <dbReference type="NCBI Taxonomy" id="1105319"/>
    <lineage>
        <taxon>Eukaryota</taxon>
        <taxon>Fungi</taxon>
        <taxon>Dikarya</taxon>
        <taxon>Ascomycota</taxon>
        <taxon>Pezizomycotina</taxon>
        <taxon>Sordariomycetes</taxon>
        <taxon>Hypocreomycetidae</taxon>
        <taxon>Hypocreales</taxon>
        <taxon>Clavicipitaceae</taxon>
        <taxon>Conoideocrella</taxon>
    </lineage>
</organism>
<dbReference type="Proteomes" id="UP001251528">
    <property type="component" value="Unassembled WGS sequence"/>
</dbReference>
<keyword evidence="1" id="KW-0472">Membrane</keyword>
<evidence type="ECO:0000313" key="2">
    <source>
        <dbReference type="EMBL" id="KAK2590885.1"/>
    </source>
</evidence>
<keyword evidence="3" id="KW-1185">Reference proteome</keyword>
<feature type="non-terminal residue" evidence="2">
    <location>
        <position position="91"/>
    </location>
</feature>
<proteinExistence type="predicted"/>
<name>A0AAJ0CD47_9HYPO</name>
<evidence type="ECO:0000313" key="3">
    <source>
        <dbReference type="Proteomes" id="UP001251528"/>
    </source>
</evidence>
<evidence type="ECO:0000256" key="1">
    <source>
        <dbReference type="SAM" id="Phobius"/>
    </source>
</evidence>
<keyword evidence="1" id="KW-1133">Transmembrane helix</keyword>